<dbReference type="InterPro" id="IPR023213">
    <property type="entry name" value="CAT-like_dom_sf"/>
</dbReference>
<dbReference type="InterPro" id="IPR050898">
    <property type="entry name" value="Plant_acyltransferase"/>
</dbReference>
<dbReference type="EMBL" id="LXQA010081400">
    <property type="protein sequence ID" value="MCI11761.1"/>
    <property type="molecule type" value="Genomic_DNA"/>
</dbReference>
<dbReference type="Gene3D" id="3.30.559.10">
    <property type="entry name" value="Chloramphenicol acetyltransferase-like domain"/>
    <property type="match status" value="1"/>
</dbReference>
<evidence type="ECO:0000313" key="3">
    <source>
        <dbReference type="Proteomes" id="UP000265520"/>
    </source>
</evidence>
<protein>
    <submittedName>
        <fullName evidence="2">3'-N-debenzoyl-2'-deoxytaxol N-benzoyltransferase-like</fullName>
    </submittedName>
</protein>
<dbReference type="GO" id="GO:0016740">
    <property type="term" value="F:transferase activity"/>
    <property type="evidence" value="ECO:0007669"/>
    <property type="project" value="UniProtKB-KW"/>
</dbReference>
<keyword evidence="3" id="KW-1185">Reference proteome</keyword>
<feature type="non-terminal residue" evidence="2">
    <location>
        <position position="1"/>
    </location>
</feature>
<name>A0A392PI53_9FABA</name>
<evidence type="ECO:0000256" key="1">
    <source>
        <dbReference type="ARBA" id="ARBA00009861"/>
    </source>
</evidence>
<reference evidence="2 3" key="1">
    <citation type="journal article" date="2018" name="Front. Plant Sci.">
        <title>Red Clover (Trifolium pratense) and Zigzag Clover (T. medium) - A Picture of Genomic Similarities and Differences.</title>
        <authorList>
            <person name="Dluhosova J."/>
            <person name="Istvanek J."/>
            <person name="Nedelnik J."/>
            <person name="Repkova J."/>
        </authorList>
    </citation>
    <scope>NUCLEOTIDE SEQUENCE [LARGE SCALE GENOMIC DNA]</scope>
    <source>
        <strain evidence="3">cv. 10/8</strain>
        <tissue evidence="2">Leaf</tissue>
    </source>
</reference>
<comment type="similarity">
    <text evidence="1">Belongs to the plant acyltransferase family.</text>
</comment>
<dbReference type="Pfam" id="PF02458">
    <property type="entry name" value="Transferase"/>
    <property type="match status" value="1"/>
</dbReference>
<comment type="caution">
    <text evidence="2">The sequence shown here is derived from an EMBL/GenBank/DDBJ whole genome shotgun (WGS) entry which is preliminary data.</text>
</comment>
<dbReference type="PANTHER" id="PTHR31147">
    <property type="entry name" value="ACYL TRANSFERASE 4"/>
    <property type="match status" value="1"/>
</dbReference>
<sequence>FTDWRHLGHSTVDFGWGGPVTVLPLGRYLLGSVEPCFFLPYSTACAEKKDGFKVLVNLNEVALPAFREDMQMFASSQEVLPESRI</sequence>
<keyword evidence="2" id="KW-0808">Transferase</keyword>
<dbReference type="PANTHER" id="PTHR31147:SF33">
    <property type="entry name" value="N-HYDROXYCINNAMOYL_BENZOYLTRANSFERASE, PUTATIVE-RELATED"/>
    <property type="match status" value="1"/>
</dbReference>
<proteinExistence type="inferred from homology"/>
<dbReference type="AlphaFoldDB" id="A0A392PI53"/>
<evidence type="ECO:0000313" key="2">
    <source>
        <dbReference type="EMBL" id="MCI11761.1"/>
    </source>
</evidence>
<organism evidence="2 3">
    <name type="scientific">Trifolium medium</name>
    <dbReference type="NCBI Taxonomy" id="97028"/>
    <lineage>
        <taxon>Eukaryota</taxon>
        <taxon>Viridiplantae</taxon>
        <taxon>Streptophyta</taxon>
        <taxon>Embryophyta</taxon>
        <taxon>Tracheophyta</taxon>
        <taxon>Spermatophyta</taxon>
        <taxon>Magnoliopsida</taxon>
        <taxon>eudicotyledons</taxon>
        <taxon>Gunneridae</taxon>
        <taxon>Pentapetalae</taxon>
        <taxon>rosids</taxon>
        <taxon>fabids</taxon>
        <taxon>Fabales</taxon>
        <taxon>Fabaceae</taxon>
        <taxon>Papilionoideae</taxon>
        <taxon>50 kb inversion clade</taxon>
        <taxon>NPAAA clade</taxon>
        <taxon>Hologalegina</taxon>
        <taxon>IRL clade</taxon>
        <taxon>Trifolieae</taxon>
        <taxon>Trifolium</taxon>
    </lineage>
</organism>
<dbReference type="Proteomes" id="UP000265520">
    <property type="component" value="Unassembled WGS sequence"/>
</dbReference>
<accession>A0A392PI53</accession>